<sequence length="94" mass="10037">MSGKRGDEMVARDDGDRRPAAFAGLRYELGVVMIFGVVAALLIVGLDLGRWVELVLLAVVGFGAGGWIAVRVRLAEQRALADEQAETGDGTHQE</sequence>
<keyword evidence="1" id="KW-0812">Transmembrane</keyword>
<keyword evidence="1" id="KW-0472">Membrane</keyword>
<reference evidence="2" key="1">
    <citation type="submission" date="2019-06" db="EMBL/GenBank/DDBJ databases">
        <authorList>
            <person name="Murdoch R.W."/>
            <person name="Fathepure B."/>
        </authorList>
    </citation>
    <scope>NUCLEOTIDE SEQUENCE</scope>
</reference>
<feature type="transmembrane region" description="Helical" evidence="1">
    <location>
        <begin position="27"/>
        <end position="45"/>
    </location>
</feature>
<proteinExistence type="predicted"/>
<dbReference type="AlphaFoldDB" id="A0A5B8R7Q6"/>
<evidence type="ECO:0000313" key="2">
    <source>
        <dbReference type="EMBL" id="QEA04048.1"/>
    </source>
</evidence>
<feature type="transmembrane region" description="Helical" evidence="1">
    <location>
        <begin position="51"/>
        <end position="70"/>
    </location>
</feature>
<accession>A0A5B8R7Q6</accession>
<protein>
    <submittedName>
        <fullName evidence="2">Uncharacterized protein</fullName>
    </submittedName>
</protein>
<name>A0A5B8R7Q6_9ZZZZ</name>
<organism evidence="2">
    <name type="scientific">uncultured organism</name>
    <dbReference type="NCBI Taxonomy" id="155900"/>
    <lineage>
        <taxon>unclassified sequences</taxon>
        <taxon>environmental samples</taxon>
    </lineage>
</organism>
<evidence type="ECO:0000256" key="1">
    <source>
        <dbReference type="SAM" id="Phobius"/>
    </source>
</evidence>
<dbReference type="EMBL" id="MN079079">
    <property type="protein sequence ID" value="QEA04048.1"/>
    <property type="molecule type" value="Genomic_DNA"/>
</dbReference>
<keyword evidence="1" id="KW-1133">Transmembrane helix</keyword>
<gene>
    <name evidence="2" type="ORF">KBTEX_00349</name>
</gene>